<dbReference type="SUPFAM" id="SSF56112">
    <property type="entry name" value="Protein kinase-like (PK-like)"/>
    <property type="match status" value="1"/>
</dbReference>
<sequence>MAGRMLAGRYELEVLLGRGGMGEVWVAHDTRIRRRVAVKLLQPHLEGGEGTRLFFREARTAGGLNHPGIVTVHDLGEDTDGTLFLVMEMLSGRDLSTVLRKDGPPPVADALDWTAQAADALAAAHAAGIVHRDLKPANLMLTDTGLLKILDFGIARYAATTTASSAVVGTVAYMPPERLSGQAGDGRADLYALGCVLYELLTGERLFGDLDTAALLVAHLQQVPSAPSRVRPGPGPAVDALVLEMLAKDPGDRPATADEVRDRLRAALPAPSQPGRAAATVPADPAAVTQPAAPAGPRRPGSPPGALDGSAAQGPAVGGDAPTAVVTSFTPTAPGSPAWATPPLGRTRAHSLPFGAPGWATQTAPGSPPPTGGGPFTDPLSVSVTVGPGVRRARPWAAVLGGGLAAAVVVAGLAVGGMALMSSLSHLYDGIDGEDSPTGGNRWTFATTGAVKSAPVVADGTVYVTSNDRKVYALDAATGHKKWAYRTGEAIEASPFVSGGTVYVGSRDGKVYALDAATGDKKWAYTTGAGVESTPVEAGGTVYVGSGDAQVYALDARTGARKWSHRTEGAVETRPVVSDGTVYVGSGDSKVYALDTATGDEKWTYPTRDWIESAPVLSGDTLYVGSRDETLYALDATTGAEKWSVASGDWQGSAPAVVGDTVYASGEGELMALHATTGRRKWRSTSVGYGTPYAPVVSKGVVYVVSGDHVYAVDAGTGDTKWNATTTAMAGSAPAVADGTVYVGDDKGKVYAISEDGD</sequence>
<reference evidence="11 12" key="2">
    <citation type="journal article" date="2016" name="Genome Announc.">
        <title>Draft Genome Sequences of Streptomyces scabiei S58, Streptomyces turgidiscabies T45, and Streptomyces acidiscabies a10, the Pathogens of Potato Common Scab, Isolated in Japan.</title>
        <authorList>
            <person name="Tomihama T."/>
            <person name="Nishi Y."/>
            <person name="Sakai M."/>
            <person name="Ikenaga M."/>
            <person name="Okubo T."/>
            <person name="Ikeda S."/>
        </authorList>
    </citation>
    <scope>NUCLEOTIDE SEQUENCE [LARGE SCALE GENOMIC DNA]</scope>
    <source>
        <strain evidence="11 12">S58</strain>
    </source>
</reference>
<dbReference type="SUPFAM" id="SSF50998">
    <property type="entry name" value="Quinoprotein alcohol dehydrogenase-like"/>
    <property type="match status" value="3"/>
</dbReference>
<keyword evidence="9" id="KW-1133">Transmembrane helix</keyword>
<dbReference type="PROSITE" id="PS00107">
    <property type="entry name" value="PROTEIN_KINASE_ATP"/>
    <property type="match status" value="1"/>
</dbReference>
<feature type="transmembrane region" description="Helical" evidence="9">
    <location>
        <begin position="396"/>
        <end position="421"/>
    </location>
</feature>
<dbReference type="EMBL" id="BCMM01000003">
    <property type="protein sequence ID" value="GAQ60726.1"/>
    <property type="molecule type" value="Genomic_DNA"/>
</dbReference>
<dbReference type="Proteomes" id="UP000067448">
    <property type="component" value="Unassembled WGS sequence"/>
</dbReference>
<protein>
    <recommendedName>
        <fullName evidence="1">non-specific serine/threonine protein kinase</fullName>
        <ecNumber evidence="1">2.7.11.1</ecNumber>
    </recommendedName>
</protein>
<dbReference type="GO" id="GO:0005524">
    <property type="term" value="F:ATP binding"/>
    <property type="evidence" value="ECO:0007669"/>
    <property type="project" value="UniProtKB-UniRule"/>
</dbReference>
<organism evidence="11 12">
    <name type="scientific">Streptomyces scabiei</name>
    <dbReference type="NCBI Taxonomy" id="1930"/>
    <lineage>
        <taxon>Bacteria</taxon>
        <taxon>Bacillati</taxon>
        <taxon>Actinomycetota</taxon>
        <taxon>Actinomycetes</taxon>
        <taxon>Kitasatosporales</taxon>
        <taxon>Streptomycetaceae</taxon>
        <taxon>Streptomyces</taxon>
    </lineage>
</organism>
<reference evidence="12" key="1">
    <citation type="submission" date="2015-11" db="EMBL/GenBank/DDBJ databases">
        <authorList>
            <consortium name="Cross-ministerial Strategic Innovation Promotion Program (SIP) consortium"/>
            <person name="Tomihama T."/>
            <person name="Ikenaga M."/>
            <person name="Sakai M."/>
            <person name="Okubo T."/>
            <person name="Ikeda S."/>
        </authorList>
    </citation>
    <scope>NUCLEOTIDE SEQUENCE [LARGE SCALE GENOMIC DNA]</scope>
    <source>
        <strain evidence="12">S58</strain>
    </source>
</reference>
<dbReference type="PROSITE" id="PS00108">
    <property type="entry name" value="PROTEIN_KINASE_ST"/>
    <property type="match status" value="1"/>
</dbReference>
<evidence type="ECO:0000256" key="9">
    <source>
        <dbReference type="SAM" id="Phobius"/>
    </source>
</evidence>
<dbReference type="SMART" id="SM00220">
    <property type="entry name" value="S_TKc"/>
    <property type="match status" value="1"/>
</dbReference>
<keyword evidence="2" id="KW-0723">Serine/threonine-protein kinase</keyword>
<dbReference type="InterPro" id="IPR018391">
    <property type="entry name" value="PQQ_b-propeller_rpt"/>
</dbReference>
<proteinExistence type="predicted"/>
<dbReference type="Pfam" id="PF13360">
    <property type="entry name" value="PQQ_2"/>
    <property type="match status" value="2"/>
</dbReference>
<gene>
    <name evidence="11" type="primary">pknB_1</name>
    <name evidence="11" type="ORF">SsS58_01068</name>
</gene>
<feature type="region of interest" description="Disordered" evidence="8">
    <location>
        <begin position="356"/>
        <end position="375"/>
    </location>
</feature>
<feature type="compositionally biased region" description="Low complexity" evidence="8">
    <location>
        <begin position="277"/>
        <end position="299"/>
    </location>
</feature>
<dbReference type="Gene3D" id="3.30.200.20">
    <property type="entry name" value="Phosphorylase Kinase, domain 1"/>
    <property type="match status" value="1"/>
</dbReference>
<evidence type="ECO:0000313" key="11">
    <source>
        <dbReference type="EMBL" id="GAQ60726.1"/>
    </source>
</evidence>
<dbReference type="PANTHER" id="PTHR43289:SF6">
    <property type="entry name" value="SERINE_THREONINE-PROTEIN KINASE NEKL-3"/>
    <property type="match status" value="1"/>
</dbReference>
<dbReference type="EC" id="2.7.11.1" evidence="1"/>
<feature type="domain" description="Protein kinase" evidence="10">
    <location>
        <begin position="10"/>
        <end position="268"/>
    </location>
</feature>
<dbReference type="OrthoDB" id="4824484at2"/>
<dbReference type="GO" id="GO:0004674">
    <property type="term" value="F:protein serine/threonine kinase activity"/>
    <property type="evidence" value="ECO:0007669"/>
    <property type="project" value="UniProtKB-KW"/>
</dbReference>
<evidence type="ECO:0000259" key="10">
    <source>
        <dbReference type="PROSITE" id="PS50011"/>
    </source>
</evidence>
<name>A0A124C3B2_STRSC</name>
<evidence type="ECO:0000256" key="3">
    <source>
        <dbReference type="ARBA" id="ARBA00022679"/>
    </source>
</evidence>
<dbReference type="Gene3D" id="2.130.10.10">
    <property type="entry name" value="YVTN repeat-like/Quinoprotein amine dehydrogenase"/>
    <property type="match status" value="2"/>
</dbReference>
<evidence type="ECO:0000256" key="2">
    <source>
        <dbReference type="ARBA" id="ARBA00022527"/>
    </source>
</evidence>
<keyword evidence="9" id="KW-0812">Transmembrane</keyword>
<dbReference type="InterPro" id="IPR011047">
    <property type="entry name" value="Quinoprotein_ADH-like_sf"/>
</dbReference>
<feature type="binding site" evidence="7">
    <location>
        <position position="39"/>
    </location>
    <ligand>
        <name>ATP</name>
        <dbReference type="ChEBI" id="CHEBI:30616"/>
    </ligand>
</feature>
<feature type="region of interest" description="Disordered" evidence="8">
    <location>
        <begin position="267"/>
        <end position="343"/>
    </location>
</feature>
<dbReference type="RefSeq" id="WP_063889260.1">
    <property type="nucleotide sequence ID" value="NZ_BCMM01000003.1"/>
</dbReference>
<accession>A0A124C3B2</accession>
<dbReference type="SMART" id="SM00564">
    <property type="entry name" value="PQQ"/>
    <property type="match status" value="8"/>
</dbReference>
<dbReference type="Gene3D" id="2.40.10.480">
    <property type="match status" value="1"/>
</dbReference>
<evidence type="ECO:0000256" key="8">
    <source>
        <dbReference type="SAM" id="MobiDB-lite"/>
    </source>
</evidence>
<evidence type="ECO:0000256" key="6">
    <source>
        <dbReference type="ARBA" id="ARBA00022840"/>
    </source>
</evidence>
<keyword evidence="4 7" id="KW-0547">Nucleotide-binding</keyword>
<dbReference type="Pfam" id="PF00069">
    <property type="entry name" value="Pkinase"/>
    <property type="match status" value="1"/>
</dbReference>
<dbReference type="Gene3D" id="1.10.510.10">
    <property type="entry name" value="Transferase(Phosphotransferase) domain 1"/>
    <property type="match status" value="1"/>
</dbReference>
<dbReference type="InterPro" id="IPR015943">
    <property type="entry name" value="WD40/YVTN_repeat-like_dom_sf"/>
</dbReference>
<dbReference type="PROSITE" id="PS50011">
    <property type="entry name" value="PROTEIN_KINASE_DOM"/>
    <property type="match status" value="1"/>
</dbReference>
<evidence type="ECO:0000313" key="12">
    <source>
        <dbReference type="Proteomes" id="UP000067448"/>
    </source>
</evidence>
<dbReference type="PANTHER" id="PTHR43289">
    <property type="entry name" value="MITOGEN-ACTIVATED PROTEIN KINASE KINASE KINASE 20-RELATED"/>
    <property type="match status" value="1"/>
</dbReference>
<dbReference type="FunFam" id="1.10.510.10:FF:000021">
    <property type="entry name" value="Serine/threonine protein kinase"/>
    <property type="match status" value="1"/>
</dbReference>
<dbReference type="InterPro" id="IPR011009">
    <property type="entry name" value="Kinase-like_dom_sf"/>
</dbReference>
<dbReference type="InterPro" id="IPR002372">
    <property type="entry name" value="PQQ_rpt_dom"/>
</dbReference>
<evidence type="ECO:0000256" key="7">
    <source>
        <dbReference type="PROSITE-ProRule" id="PRU10141"/>
    </source>
</evidence>
<evidence type="ECO:0000256" key="5">
    <source>
        <dbReference type="ARBA" id="ARBA00022777"/>
    </source>
</evidence>
<reference evidence="12" key="3">
    <citation type="submission" date="2016-02" db="EMBL/GenBank/DDBJ databases">
        <title>Draft genome of pathogenic Streptomyces sp. in Japan.</title>
        <authorList>
            <person name="Tomihama T."/>
            <person name="Ikenaga M."/>
            <person name="Sakai M."/>
            <person name="Okubo T."/>
            <person name="Ikeda S."/>
        </authorList>
    </citation>
    <scope>NUCLEOTIDE SEQUENCE [LARGE SCALE GENOMIC DNA]</scope>
    <source>
        <strain evidence="12">S58</strain>
    </source>
</reference>
<keyword evidence="3 11" id="KW-0808">Transferase</keyword>
<dbReference type="InterPro" id="IPR017441">
    <property type="entry name" value="Protein_kinase_ATP_BS"/>
</dbReference>
<evidence type="ECO:0000256" key="1">
    <source>
        <dbReference type="ARBA" id="ARBA00012513"/>
    </source>
</evidence>
<dbReference type="CDD" id="cd14014">
    <property type="entry name" value="STKc_PknB_like"/>
    <property type="match status" value="1"/>
</dbReference>
<dbReference type="AlphaFoldDB" id="A0A124C3B2"/>
<dbReference type="InterPro" id="IPR008271">
    <property type="entry name" value="Ser/Thr_kinase_AS"/>
</dbReference>
<keyword evidence="5 11" id="KW-0418">Kinase</keyword>
<keyword evidence="6 7" id="KW-0067">ATP-binding</keyword>
<evidence type="ECO:0000256" key="4">
    <source>
        <dbReference type="ARBA" id="ARBA00022741"/>
    </source>
</evidence>
<dbReference type="InterPro" id="IPR000719">
    <property type="entry name" value="Prot_kinase_dom"/>
</dbReference>
<comment type="caution">
    <text evidence="11">The sequence shown here is derived from an EMBL/GenBank/DDBJ whole genome shotgun (WGS) entry which is preliminary data.</text>
</comment>
<keyword evidence="9" id="KW-0472">Membrane</keyword>